<dbReference type="Pfam" id="PF00447">
    <property type="entry name" value="HSF_DNA-bind"/>
    <property type="match status" value="1"/>
</dbReference>
<organism evidence="7 8">
    <name type="scientific">Ceratina calcarata</name>
    <dbReference type="NCBI Taxonomy" id="156304"/>
    <lineage>
        <taxon>Eukaryota</taxon>
        <taxon>Metazoa</taxon>
        <taxon>Ecdysozoa</taxon>
        <taxon>Arthropoda</taxon>
        <taxon>Hexapoda</taxon>
        <taxon>Insecta</taxon>
        <taxon>Pterygota</taxon>
        <taxon>Neoptera</taxon>
        <taxon>Endopterygota</taxon>
        <taxon>Hymenoptera</taxon>
        <taxon>Apocrita</taxon>
        <taxon>Aculeata</taxon>
        <taxon>Apoidea</taxon>
        <taxon>Anthophila</taxon>
        <taxon>Apidae</taxon>
        <taxon>Ceratina</taxon>
        <taxon>Zadontomerus</taxon>
    </lineage>
</organism>
<dbReference type="SMART" id="SM00415">
    <property type="entry name" value="HSF"/>
    <property type="match status" value="1"/>
</dbReference>
<evidence type="ECO:0000313" key="7">
    <source>
        <dbReference type="Proteomes" id="UP000694925"/>
    </source>
</evidence>
<evidence type="ECO:0000259" key="6">
    <source>
        <dbReference type="SMART" id="SM00415"/>
    </source>
</evidence>
<reference evidence="8" key="1">
    <citation type="submission" date="2025-08" db="UniProtKB">
        <authorList>
            <consortium name="RefSeq"/>
        </authorList>
    </citation>
    <scope>IDENTIFICATION</scope>
    <source>
        <tissue evidence="8">Whole body</tissue>
    </source>
</reference>
<dbReference type="RefSeq" id="XP_017891125.1">
    <property type="nucleotide sequence ID" value="XM_018035636.2"/>
</dbReference>
<proteinExistence type="inferred from homology"/>
<dbReference type="PANTHER" id="PTHR10015">
    <property type="entry name" value="HEAT SHOCK TRANSCRIPTION FACTOR"/>
    <property type="match status" value="1"/>
</dbReference>
<dbReference type="SUPFAM" id="SSF46785">
    <property type="entry name" value="Winged helix' DNA-binding domain"/>
    <property type="match status" value="1"/>
</dbReference>
<dbReference type="InterPro" id="IPR036388">
    <property type="entry name" value="WH-like_DNA-bd_sf"/>
</dbReference>
<keyword evidence="4" id="KW-0539">Nucleus</keyword>
<dbReference type="KEGG" id="ccal:108631600"/>
<dbReference type="Gene3D" id="1.10.10.10">
    <property type="entry name" value="Winged helix-like DNA-binding domain superfamily/Winged helix DNA-binding domain"/>
    <property type="match status" value="1"/>
</dbReference>
<keyword evidence="3" id="KW-0238">DNA-binding</keyword>
<evidence type="ECO:0000256" key="3">
    <source>
        <dbReference type="ARBA" id="ARBA00023125"/>
    </source>
</evidence>
<evidence type="ECO:0000256" key="5">
    <source>
        <dbReference type="RuleBase" id="RU004020"/>
    </source>
</evidence>
<dbReference type="InterPro" id="IPR036390">
    <property type="entry name" value="WH_DNA-bd_sf"/>
</dbReference>
<evidence type="ECO:0000256" key="4">
    <source>
        <dbReference type="ARBA" id="ARBA00023242"/>
    </source>
</evidence>
<dbReference type="PANTHER" id="PTHR10015:SF465">
    <property type="entry name" value="HSF-TYPE DNA-BINDING DOMAIN-CONTAINING PROTEIN"/>
    <property type="match status" value="1"/>
</dbReference>
<protein>
    <submittedName>
        <fullName evidence="8">Heat shock factor protein 5-like</fullName>
    </submittedName>
</protein>
<comment type="subcellular location">
    <subcellularLocation>
        <location evidence="1">Nucleus</location>
    </subcellularLocation>
</comment>
<accession>A0AAJ7JEQ2</accession>
<dbReference type="InterPro" id="IPR000232">
    <property type="entry name" value="HSF_DNA-bd"/>
</dbReference>
<evidence type="ECO:0000256" key="1">
    <source>
        <dbReference type="ARBA" id="ARBA00004123"/>
    </source>
</evidence>
<evidence type="ECO:0000313" key="8">
    <source>
        <dbReference type="RefSeq" id="XP_017891125.1"/>
    </source>
</evidence>
<dbReference type="GO" id="GO:0003700">
    <property type="term" value="F:DNA-binding transcription factor activity"/>
    <property type="evidence" value="ECO:0007669"/>
    <property type="project" value="InterPro"/>
</dbReference>
<dbReference type="GO" id="GO:0043565">
    <property type="term" value="F:sequence-specific DNA binding"/>
    <property type="evidence" value="ECO:0007669"/>
    <property type="project" value="InterPro"/>
</dbReference>
<gene>
    <name evidence="8" type="primary">LOC108631600</name>
</gene>
<keyword evidence="7" id="KW-1185">Reference proteome</keyword>
<evidence type="ECO:0000256" key="2">
    <source>
        <dbReference type="ARBA" id="ARBA00006403"/>
    </source>
</evidence>
<dbReference type="GO" id="GO:0005634">
    <property type="term" value="C:nucleus"/>
    <property type="evidence" value="ECO:0007669"/>
    <property type="project" value="UniProtKB-SubCell"/>
</dbReference>
<dbReference type="Proteomes" id="UP000694925">
    <property type="component" value="Unplaced"/>
</dbReference>
<feature type="domain" description="HSF-type DNA-binding" evidence="6">
    <location>
        <begin position="8"/>
        <end position="114"/>
    </location>
</feature>
<name>A0AAJ7JEQ2_9HYME</name>
<dbReference type="AlphaFoldDB" id="A0AAJ7JEQ2"/>
<comment type="similarity">
    <text evidence="2 5">Belongs to the HSF family.</text>
</comment>
<dbReference type="GeneID" id="108631600"/>
<sequence>MFDDCIFLSLRFPQKLWRIVNECKSGAIRWSLHGNTILLDYKKFQEQYLHAGNSIFKTKNITSFIRQLNLYGFRKVTSHNRDPICNSHNPDVHEFLHENFRTGRPDLLSRVYRKTSVAAAAAGKLKHCQRIQKTRITEQSFENKKDHRVSRLHTCRLALTKALEQISREYQRTNQRRIRNGNSLNCPEKVFSLGLYTPQNHEPPIDWIAKYPVPIASKKENSSEVAPSCNVYHLNWNIPKNIN</sequence>